<dbReference type="RefSeq" id="WP_023104437.1">
    <property type="nucleotide sequence ID" value="NZ_CAADQQ010000150.1"/>
</dbReference>
<protein>
    <submittedName>
        <fullName evidence="1">Uncharacterized protein</fullName>
    </submittedName>
</protein>
<proteinExistence type="predicted"/>
<sequence>MAKAKIIQAPKPQNGFYVGTTKNTGLSQRESLEEIMINLATALGVNEIHKALTARDSYIYEPQKKGLYFSYQSATNTILDLSRKVLEAEKARKP</sequence>
<reference evidence="2" key="1">
    <citation type="submission" date="2017-05" db="EMBL/GenBank/DDBJ databases">
        <authorList>
            <person name="Giani T."/>
            <person name="Arena F."/>
            <person name="Pollini S."/>
            <person name="Di Pilato V."/>
            <person name="D'Andrea M.M."/>
            <person name="Henrici De Angelis L."/>
            <person name="Bassetti M."/>
            <person name="Rossolini G.M."/>
        </authorList>
    </citation>
    <scope>NUCLEOTIDE SEQUENCE [LARGE SCALE GENOMIC DNA]</scope>
    <source>
        <strain evidence="2">S567_C10_BS</strain>
    </source>
</reference>
<comment type="caution">
    <text evidence="1">The sequence shown here is derived from an EMBL/GenBank/DDBJ whole genome shotgun (WGS) entry which is preliminary data.</text>
</comment>
<evidence type="ECO:0000313" key="1">
    <source>
        <dbReference type="EMBL" id="OTI61963.1"/>
    </source>
</evidence>
<organism evidence="1 2">
    <name type="scientific">Pseudomonas aeruginosa</name>
    <dbReference type="NCBI Taxonomy" id="287"/>
    <lineage>
        <taxon>Bacteria</taxon>
        <taxon>Pseudomonadati</taxon>
        <taxon>Pseudomonadota</taxon>
        <taxon>Gammaproteobacteria</taxon>
        <taxon>Pseudomonadales</taxon>
        <taxon>Pseudomonadaceae</taxon>
        <taxon>Pseudomonas</taxon>
    </lineage>
</organism>
<name>A0A211UR96_PSEAI</name>
<dbReference type="AlphaFoldDB" id="A0A211UR96"/>
<accession>A0A211UR96</accession>
<evidence type="ECO:0000313" key="2">
    <source>
        <dbReference type="Proteomes" id="UP000194857"/>
    </source>
</evidence>
<dbReference type="EMBL" id="NFFZ01000006">
    <property type="protein sequence ID" value="OTI61963.1"/>
    <property type="molecule type" value="Genomic_DNA"/>
</dbReference>
<dbReference type="Proteomes" id="UP000194857">
    <property type="component" value="Unassembled WGS sequence"/>
</dbReference>
<gene>
    <name evidence="1" type="ORF">CAZ10_14880</name>
</gene>